<accession>A0A0F9CWG9</accession>
<gene>
    <name evidence="1" type="ORF">LCGC14_2272450</name>
</gene>
<protein>
    <submittedName>
        <fullName evidence="1">Uncharacterized protein</fullName>
    </submittedName>
</protein>
<sequence length="70" mass="8097">MDEMLDPILICVYCGDLMDGLTERQIEVFGKPTCCNFDMLTIEREKMHTIMRSLDTLKKNIEDEVLKGVL</sequence>
<comment type="caution">
    <text evidence="1">The sequence shown here is derived from an EMBL/GenBank/DDBJ whole genome shotgun (WGS) entry which is preliminary data.</text>
</comment>
<dbReference type="AlphaFoldDB" id="A0A0F9CWG9"/>
<evidence type="ECO:0000313" key="1">
    <source>
        <dbReference type="EMBL" id="KKL53738.1"/>
    </source>
</evidence>
<name>A0A0F9CWG9_9ZZZZ</name>
<proteinExistence type="predicted"/>
<organism evidence="1">
    <name type="scientific">marine sediment metagenome</name>
    <dbReference type="NCBI Taxonomy" id="412755"/>
    <lineage>
        <taxon>unclassified sequences</taxon>
        <taxon>metagenomes</taxon>
        <taxon>ecological metagenomes</taxon>
    </lineage>
</organism>
<dbReference type="EMBL" id="LAZR01031445">
    <property type="protein sequence ID" value="KKL53738.1"/>
    <property type="molecule type" value="Genomic_DNA"/>
</dbReference>
<reference evidence="1" key="1">
    <citation type="journal article" date="2015" name="Nature">
        <title>Complex archaea that bridge the gap between prokaryotes and eukaryotes.</title>
        <authorList>
            <person name="Spang A."/>
            <person name="Saw J.H."/>
            <person name="Jorgensen S.L."/>
            <person name="Zaremba-Niedzwiedzka K."/>
            <person name="Martijn J."/>
            <person name="Lind A.E."/>
            <person name="van Eijk R."/>
            <person name="Schleper C."/>
            <person name="Guy L."/>
            <person name="Ettema T.J."/>
        </authorList>
    </citation>
    <scope>NUCLEOTIDE SEQUENCE</scope>
</reference>